<dbReference type="AlphaFoldDB" id="A0A507CP47"/>
<keyword evidence="9 13" id="KW-0560">Oxidoreductase</keyword>
<dbReference type="OrthoDB" id="2859658at2759"/>
<dbReference type="PANTHER" id="PTHR31356:SF58">
    <property type="entry name" value="CYTOCHROME C PEROXIDASE, MITOCHONDRIAL"/>
    <property type="match status" value="1"/>
</dbReference>
<dbReference type="PANTHER" id="PTHR31356">
    <property type="entry name" value="THYLAKOID LUMENAL 29 KDA PROTEIN, CHLOROPLASTIC-RELATED"/>
    <property type="match status" value="1"/>
</dbReference>
<keyword evidence="5 13" id="KW-0575">Peroxidase</keyword>
<evidence type="ECO:0000256" key="9">
    <source>
        <dbReference type="ARBA" id="ARBA00023002"/>
    </source>
</evidence>
<evidence type="ECO:0000313" key="18">
    <source>
        <dbReference type="Proteomes" id="UP000320475"/>
    </source>
</evidence>
<dbReference type="CDD" id="cd00691">
    <property type="entry name" value="ascorbate_peroxidase"/>
    <property type="match status" value="1"/>
</dbReference>
<dbReference type="GO" id="GO:0000302">
    <property type="term" value="P:response to reactive oxygen species"/>
    <property type="evidence" value="ECO:0007669"/>
    <property type="project" value="TreeGrafter"/>
</dbReference>
<dbReference type="GO" id="GO:0034599">
    <property type="term" value="P:cellular response to oxidative stress"/>
    <property type="evidence" value="ECO:0007669"/>
    <property type="project" value="InterPro"/>
</dbReference>
<dbReference type="InterPro" id="IPR010255">
    <property type="entry name" value="Haem_peroxidase_sf"/>
</dbReference>
<dbReference type="Gene3D" id="1.10.520.10">
    <property type="match status" value="1"/>
</dbReference>
<sequence>MAAIRASIRLATRTRIVAPAIAAVSASVTRSFVGLSAHNFRPHQPIRRFATEAKNEEASSGGSSPILWIVLLGAAAGGGYYFYTQQGGAAPVAAVRKPLNYQEVYNAIANLLESNPDYDDGSYGPVLVRLAWHAAGTYDKATNTGGSNGATMRFDPEAHHGANSGLATARDLLEQVKKQFPDITYSDLWSLGGVVAVQEMGGPIIKWRPGRADAVAADACTPDGRLPDASQGQDHLRNIFYRMGFNDQEIVALAGAHALGRCHPNRSGFDGPWTRSPTAFTNDYFKRLLEEKWVEKKWTGPKQFVDKATGDLMMLPADLALTKDKSFKKYVDLYAKDSRKFFDDFSVAFQKLEELGVPFKPDTPSMTFKPSTA</sequence>
<keyword evidence="8" id="KW-0809">Transit peptide</keyword>
<evidence type="ECO:0000256" key="10">
    <source>
        <dbReference type="ARBA" id="ARBA00023004"/>
    </source>
</evidence>
<dbReference type="EMBL" id="QEAM01000043">
    <property type="protein sequence ID" value="TPX48929.1"/>
    <property type="molecule type" value="Genomic_DNA"/>
</dbReference>
<keyword evidence="7" id="KW-0479">Metal-binding</keyword>
<dbReference type="FunFam" id="1.10.520.10:FF:000005">
    <property type="entry name" value="Cytochrome c peroxidase"/>
    <property type="match status" value="1"/>
</dbReference>
<dbReference type="GO" id="GO:0020037">
    <property type="term" value="F:heme binding"/>
    <property type="evidence" value="ECO:0007669"/>
    <property type="project" value="UniProtKB-UniRule"/>
</dbReference>
<dbReference type="STRING" id="286115.A0A507CP47"/>
<protein>
    <recommendedName>
        <fullName evidence="13">Peroxidase</fullName>
        <ecNumber evidence="13">1.11.1.-</ecNumber>
    </recommendedName>
</protein>
<dbReference type="PROSITE" id="PS50873">
    <property type="entry name" value="PEROXIDASE_4"/>
    <property type="match status" value="1"/>
</dbReference>
<dbReference type="PROSITE" id="PS00436">
    <property type="entry name" value="PEROXIDASE_2"/>
    <property type="match status" value="1"/>
</dbReference>
<dbReference type="InterPro" id="IPR019793">
    <property type="entry name" value="Peroxidases_heam-ligand_BS"/>
</dbReference>
<dbReference type="EC" id="1.11.1.-" evidence="13"/>
<evidence type="ECO:0000313" key="16">
    <source>
        <dbReference type="EMBL" id="TPX48929.1"/>
    </source>
</evidence>
<dbReference type="Gene3D" id="1.10.420.10">
    <property type="entry name" value="Peroxidase, domain 2"/>
    <property type="match status" value="1"/>
</dbReference>
<comment type="function">
    <text evidence="1">Destroys radicals which are normally produced within the cells and which are toxic to biological systems.</text>
</comment>
<keyword evidence="17" id="KW-1185">Reference proteome</keyword>
<evidence type="ECO:0000256" key="3">
    <source>
        <dbReference type="ARBA" id="ARBA00004569"/>
    </source>
</evidence>
<evidence type="ECO:0000256" key="5">
    <source>
        <dbReference type="ARBA" id="ARBA00022559"/>
    </source>
</evidence>
<keyword evidence="6" id="KW-0349">Heme</keyword>
<dbReference type="InterPro" id="IPR002207">
    <property type="entry name" value="Peroxidase_I"/>
</dbReference>
<comment type="caution">
    <text evidence="15">The sequence shown here is derived from an EMBL/GenBank/DDBJ whole genome shotgun (WGS) entry which is preliminary data.</text>
</comment>
<dbReference type="InterPro" id="IPR044831">
    <property type="entry name" value="Ccp1-like"/>
</dbReference>
<evidence type="ECO:0000256" key="2">
    <source>
        <dbReference type="ARBA" id="ARBA00004305"/>
    </source>
</evidence>
<evidence type="ECO:0000256" key="11">
    <source>
        <dbReference type="ARBA" id="ARBA00023128"/>
    </source>
</evidence>
<evidence type="ECO:0000256" key="13">
    <source>
        <dbReference type="RuleBase" id="RU363051"/>
    </source>
</evidence>
<dbReference type="FunFam" id="1.10.420.10:FF:000009">
    <property type="entry name" value="Ascorbate peroxidase"/>
    <property type="match status" value="1"/>
</dbReference>
<gene>
    <name evidence="16" type="ORF">SeLEV6574_g01770</name>
    <name evidence="15" type="ORF">SeMB42_g05846</name>
</gene>
<dbReference type="PRINTS" id="PR00459">
    <property type="entry name" value="ASPEROXIDASE"/>
</dbReference>
<dbReference type="GO" id="GO:0004130">
    <property type="term" value="F:cytochrome-c peroxidase activity"/>
    <property type="evidence" value="ECO:0007669"/>
    <property type="project" value="UniProtKB-EC"/>
</dbReference>
<proteinExistence type="inferred from homology"/>
<evidence type="ECO:0000256" key="8">
    <source>
        <dbReference type="ARBA" id="ARBA00022946"/>
    </source>
</evidence>
<comment type="subcellular location">
    <subcellularLocation>
        <location evidence="3">Mitochondrion intermembrane space</location>
    </subcellularLocation>
    <subcellularLocation>
        <location evidence="2">Mitochondrion matrix</location>
    </subcellularLocation>
</comment>
<accession>A0A507CP47</accession>
<dbReference type="InterPro" id="IPR019794">
    <property type="entry name" value="Peroxidases_AS"/>
</dbReference>
<keyword evidence="10" id="KW-0408">Iron</keyword>
<dbReference type="Proteomes" id="UP000320475">
    <property type="component" value="Unassembled WGS sequence"/>
</dbReference>
<dbReference type="GO" id="GO:0005759">
    <property type="term" value="C:mitochondrial matrix"/>
    <property type="evidence" value="ECO:0007669"/>
    <property type="project" value="UniProtKB-SubCell"/>
</dbReference>
<evidence type="ECO:0000256" key="7">
    <source>
        <dbReference type="ARBA" id="ARBA00022723"/>
    </source>
</evidence>
<dbReference type="Pfam" id="PF00141">
    <property type="entry name" value="peroxidase"/>
    <property type="match status" value="1"/>
</dbReference>
<evidence type="ECO:0000259" key="14">
    <source>
        <dbReference type="PROSITE" id="PS50873"/>
    </source>
</evidence>
<dbReference type="GO" id="GO:0042744">
    <property type="term" value="P:hydrogen peroxide catabolic process"/>
    <property type="evidence" value="ECO:0007669"/>
    <property type="project" value="TreeGrafter"/>
</dbReference>
<reference evidence="17 18" key="1">
    <citation type="journal article" date="2019" name="Sci. Rep.">
        <title>Comparative genomics of chytrid fungi reveal insights into the obligate biotrophic and pathogenic lifestyle of Synchytrium endobioticum.</title>
        <authorList>
            <person name="van de Vossenberg B.T.L.H."/>
            <person name="Warris S."/>
            <person name="Nguyen H.D.T."/>
            <person name="van Gent-Pelzer M.P.E."/>
            <person name="Joly D.L."/>
            <person name="van de Geest H.C."/>
            <person name="Bonants P.J.M."/>
            <person name="Smith D.S."/>
            <person name="Levesque C.A."/>
            <person name="van der Lee T.A.J."/>
        </authorList>
    </citation>
    <scope>NUCLEOTIDE SEQUENCE [LARGE SCALE GENOMIC DNA]</scope>
    <source>
        <strain evidence="16 18">LEV6574</strain>
        <strain evidence="15 17">MB42</strain>
    </source>
</reference>
<comment type="catalytic activity">
    <reaction evidence="12">
        <text>2 Fe(II)-[cytochrome c] + H2O2 + 2 H(+) = 2 Fe(III)-[cytochrome c] + 2 H2O</text>
        <dbReference type="Rhea" id="RHEA:16581"/>
        <dbReference type="Rhea" id="RHEA-COMP:10350"/>
        <dbReference type="Rhea" id="RHEA-COMP:14399"/>
        <dbReference type="ChEBI" id="CHEBI:15377"/>
        <dbReference type="ChEBI" id="CHEBI:15378"/>
        <dbReference type="ChEBI" id="CHEBI:16240"/>
        <dbReference type="ChEBI" id="CHEBI:29033"/>
        <dbReference type="ChEBI" id="CHEBI:29034"/>
        <dbReference type="EC" id="1.11.1.5"/>
    </reaction>
</comment>
<evidence type="ECO:0000256" key="6">
    <source>
        <dbReference type="ARBA" id="ARBA00022617"/>
    </source>
</evidence>
<dbReference type="PRINTS" id="PR00458">
    <property type="entry name" value="PEROXIDASE"/>
</dbReference>
<comment type="similarity">
    <text evidence="4">Belongs to the peroxidase family. Cytochrome c peroxidase subfamily.</text>
</comment>
<evidence type="ECO:0000256" key="12">
    <source>
        <dbReference type="ARBA" id="ARBA00049265"/>
    </source>
</evidence>
<dbReference type="InterPro" id="IPR002016">
    <property type="entry name" value="Haem_peroxidase"/>
</dbReference>
<evidence type="ECO:0000313" key="17">
    <source>
        <dbReference type="Proteomes" id="UP000317494"/>
    </source>
</evidence>
<name>A0A507CP47_9FUNG</name>
<dbReference type="Proteomes" id="UP000317494">
    <property type="component" value="Unassembled WGS sequence"/>
</dbReference>
<feature type="domain" description="Plant heme peroxidase family profile" evidence="14">
    <location>
        <begin position="169"/>
        <end position="357"/>
    </location>
</feature>
<evidence type="ECO:0000256" key="1">
    <source>
        <dbReference type="ARBA" id="ARBA00003917"/>
    </source>
</evidence>
<dbReference type="VEuPathDB" id="FungiDB:SeMB42_g05846"/>
<dbReference type="GO" id="GO:0005758">
    <property type="term" value="C:mitochondrial intermembrane space"/>
    <property type="evidence" value="ECO:0007669"/>
    <property type="project" value="UniProtKB-SubCell"/>
</dbReference>
<evidence type="ECO:0000256" key="4">
    <source>
        <dbReference type="ARBA" id="ARBA00005997"/>
    </source>
</evidence>
<dbReference type="GO" id="GO:0046872">
    <property type="term" value="F:metal ion binding"/>
    <property type="evidence" value="ECO:0007669"/>
    <property type="project" value="UniProtKB-UniRule"/>
</dbReference>
<dbReference type="PROSITE" id="PS00435">
    <property type="entry name" value="PEROXIDASE_1"/>
    <property type="match status" value="1"/>
</dbReference>
<organism evidence="15 17">
    <name type="scientific">Synchytrium endobioticum</name>
    <dbReference type="NCBI Taxonomy" id="286115"/>
    <lineage>
        <taxon>Eukaryota</taxon>
        <taxon>Fungi</taxon>
        <taxon>Fungi incertae sedis</taxon>
        <taxon>Chytridiomycota</taxon>
        <taxon>Chytridiomycota incertae sedis</taxon>
        <taxon>Chytridiomycetes</taxon>
        <taxon>Synchytriales</taxon>
        <taxon>Synchytriaceae</taxon>
        <taxon>Synchytrium</taxon>
    </lineage>
</organism>
<dbReference type="EMBL" id="QEAN01000297">
    <property type="protein sequence ID" value="TPX40870.1"/>
    <property type="molecule type" value="Genomic_DNA"/>
</dbReference>
<dbReference type="SUPFAM" id="SSF48113">
    <property type="entry name" value="Heme-dependent peroxidases"/>
    <property type="match status" value="1"/>
</dbReference>
<keyword evidence="11" id="KW-0496">Mitochondrion</keyword>
<evidence type="ECO:0000313" key="15">
    <source>
        <dbReference type="EMBL" id="TPX40870.1"/>
    </source>
</evidence>